<dbReference type="InterPro" id="IPR002110">
    <property type="entry name" value="Ankyrin_rpt"/>
</dbReference>
<feature type="compositionally biased region" description="Low complexity" evidence="4">
    <location>
        <begin position="175"/>
        <end position="189"/>
    </location>
</feature>
<name>A0A813ARK5_9DINO</name>
<dbReference type="EMBL" id="CAJNJA010063141">
    <property type="protein sequence ID" value="CAE7878530.1"/>
    <property type="molecule type" value="Genomic_DNA"/>
</dbReference>
<dbReference type="OrthoDB" id="69682at2759"/>
<reference evidence="5" key="1">
    <citation type="submission" date="2021-02" db="EMBL/GenBank/DDBJ databases">
        <authorList>
            <person name="Dougan E. K."/>
            <person name="Rhodes N."/>
            <person name="Thang M."/>
            <person name="Chan C."/>
        </authorList>
    </citation>
    <scope>NUCLEOTIDE SEQUENCE</scope>
</reference>
<dbReference type="PROSITE" id="PS50088">
    <property type="entry name" value="ANK_REPEAT"/>
    <property type="match status" value="1"/>
</dbReference>
<keyword evidence="6" id="KW-1185">Reference proteome</keyword>
<dbReference type="InterPro" id="IPR036770">
    <property type="entry name" value="Ankyrin_rpt-contain_sf"/>
</dbReference>
<evidence type="ECO:0000313" key="6">
    <source>
        <dbReference type="Proteomes" id="UP000601435"/>
    </source>
</evidence>
<dbReference type="PANTHER" id="PTHR24201">
    <property type="entry name" value="ANK_REP_REGION DOMAIN-CONTAINING PROTEIN"/>
    <property type="match status" value="1"/>
</dbReference>
<keyword evidence="2 3" id="KW-0040">ANK repeat</keyword>
<organism evidence="5 6">
    <name type="scientific">Symbiodinium necroappetens</name>
    <dbReference type="NCBI Taxonomy" id="1628268"/>
    <lineage>
        <taxon>Eukaryota</taxon>
        <taxon>Sar</taxon>
        <taxon>Alveolata</taxon>
        <taxon>Dinophyceae</taxon>
        <taxon>Suessiales</taxon>
        <taxon>Symbiodiniaceae</taxon>
        <taxon>Symbiodinium</taxon>
    </lineage>
</organism>
<dbReference type="Pfam" id="PF12796">
    <property type="entry name" value="Ank_2"/>
    <property type="match status" value="1"/>
</dbReference>
<evidence type="ECO:0000256" key="1">
    <source>
        <dbReference type="ARBA" id="ARBA00022737"/>
    </source>
</evidence>
<dbReference type="SUPFAM" id="SSF48403">
    <property type="entry name" value="Ankyrin repeat"/>
    <property type="match status" value="1"/>
</dbReference>
<dbReference type="SMART" id="SM00248">
    <property type="entry name" value="ANK"/>
    <property type="match status" value="2"/>
</dbReference>
<gene>
    <name evidence="5" type="primary">mib1</name>
    <name evidence="5" type="ORF">SNEC2469_LOCUS28742</name>
</gene>
<dbReference type="AlphaFoldDB" id="A0A813ARK5"/>
<feature type="repeat" description="ANK" evidence="3">
    <location>
        <begin position="81"/>
        <end position="113"/>
    </location>
</feature>
<comment type="caution">
    <text evidence="5">The sequence shown here is derived from an EMBL/GenBank/DDBJ whole genome shotgun (WGS) entry which is preliminary data.</text>
</comment>
<evidence type="ECO:0000256" key="4">
    <source>
        <dbReference type="SAM" id="MobiDB-lite"/>
    </source>
</evidence>
<protein>
    <submittedName>
        <fullName evidence="5">Mib1 protein</fullName>
    </submittedName>
</protein>
<accession>A0A813ARK5</accession>
<dbReference type="Gene3D" id="1.25.40.20">
    <property type="entry name" value="Ankyrin repeat-containing domain"/>
    <property type="match status" value="1"/>
</dbReference>
<dbReference type="Proteomes" id="UP000601435">
    <property type="component" value="Unassembled WGS sequence"/>
</dbReference>
<evidence type="ECO:0000256" key="3">
    <source>
        <dbReference type="PROSITE-ProRule" id="PRU00023"/>
    </source>
</evidence>
<sequence>MAAAGVQLPQTLQGEEQVQRLDTEIGRLSQEWRQKRDSFRARTSMVSPDEQLVAAAANGRIQECRQLLQRGAAGPEATSKVGQSALMAAARAGSAEAVSLLLAARADPSSARGERRTTALHSAAELGHGKICLALLSARADPEKADARGTTPASMASDKEALWPLFAAVGCERAPPQSSLSSTTSPESTMCSTRPSSGHSTVRTARALPVAPIDILASESVGGLEALASNSSQLRSLGL</sequence>
<dbReference type="InterPro" id="IPR050776">
    <property type="entry name" value="Ank_Repeat/CDKN_Inhibitor"/>
</dbReference>
<feature type="region of interest" description="Disordered" evidence="4">
    <location>
        <begin position="174"/>
        <end position="202"/>
    </location>
</feature>
<proteinExistence type="predicted"/>
<keyword evidence="1" id="KW-0677">Repeat</keyword>
<evidence type="ECO:0000256" key="2">
    <source>
        <dbReference type="ARBA" id="ARBA00023043"/>
    </source>
</evidence>
<evidence type="ECO:0000313" key="5">
    <source>
        <dbReference type="EMBL" id="CAE7878530.1"/>
    </source>
</evidence>
<feature type="compositionally biased region" description="Polar residues" evidence="4">
    <location>
        <begin position="190"/>
        <end position="202"/>
    </location>
</feature>